<dbReference type="GO" id="GO:0003677">
    <property type="term" value="F:DNA binding"/>
    <property type="evidence" value="ECO:0007669"/>
    <property type="project" value="InterPro"/>
</dbReference>
<dbReference type="RefSeq" id="WP_161837380.1">
    <property type="nucleotide sequence ID" value="NZ_CP048000.1"/>
</dbReference>
<dbReference type="EMBL" id="CP048000">
    <property type="protein sequence ID" value="QHQ60544.1"/>
    <property type="molecule type" value="Genomic_DNA"/>
</dbReference>
<dbReference type="PANTHER" id="PTHR37038:SF14">
    <property type="entry name" value="TRANSCRIPTIONAL ACTIVATOR"/>
    <property type="match status" value="1"/>
</dbReference>
<dbReference type="Proteomes" id="UP000464314">
    <property type="component" value="Chromosome"/>
</dbReference>
<dbReference type="InterPro" id="IPR010982">
    <property type="entry name" value="Lambda_DNA-bd_dom_sf"/>
</dbReference>
<dbReference type="Pfam" id="PF01381">
    <property type="entry name" value="HTH_3"/>
    <property type="match status" value="1"/>
</dbReference>
<dbReference type="PANTHER" id="PTHR37038">
    <property type="entry name" value="TRANSCRIPTIONAL REGULATOR-RELATED"/>
    <property type="match status" value="1"/>
</dbReference>
<organism evidence="2 3">
    <name type="scientific">Anaerocolumna sedimenticola</name>
    <dbReference type="NCBI Taxonomy" id="2696063"/>
    <lineage>
        <taxon>Bacteria</taxon>
        <taxon>Bacillati</taxon>
        <taxon>Bacillota</taxon>
        <taxon>Clostridia</taxon>
        <taxon>Lachnospirales</taxon>
        <taxon>Lachnospiraceae</taxon>
        <taxon>Anaerocolumna</taxon>
    </lineage>
</organism>
<accession>A0A6P1THB4</accession>
<dbReference type="InterPro" id="IPR001387">
    <property type="entry name" value="Cro/C1-type_HTH"/>
</dbReference>
<dbReference type="InterPro" id="IPR053163">
    <property type="entry name" value="HTH-type_regulator_Rgg"/>
</dbReference>
<name>A0A6P1THB4_9FIRM</name>
<dbReference type="CDD" id="cd00093">
    <property type="entry name" value="HTH_XRE"/>
    <property type="match status" value="1"/>
</dbReference>
<sequence length="313" mass="36748">MNYEHFGNLLQELRIKYHMSREKLAQNICTPKQIYRIERGDSEPSIYLLHQLSIKFNLDLNEYYKMHFTSNTIAGLEGIKTINAALESGDMTLLNSLVYKYEKQEEFKKGSNLQHIYYGKALCSALLDKDYKTSLDYCFKGIQVEYPEFNISKIDKNTYSNVGIALLNCISQNYFAMNQYNNGMKVLFELLNVLETYVLTSPYPMFQASQFSKKIYQAVLCNISASLLDNGEIENALDYVEKGIQFSIKENNLRFLPDLLLMKFKIFYYKKNYEVAKEYYNRTIYLYKIINKENKISELEKSSKAEYPEIFTE</sequence>
<dbReference type="PROSITE" id="PS50943">
    <property type="entry name" value="HTH_CROC1"/>
    <property type="match status" value="1"/>
</dbReference>
<dbReference type="SUPFAM" id="SSF47413">
    <property type="entry name" value="lambda repressor-like DNA-binding domains"/>
    <property type="match status" value="1"/>
</dbReference>
<feature type="domain" description="HTH cro/C1-type" evidence="1">
    <location>
        <begin position="10"/>
        <end position="63"/>
    </location>
</feature>
<reference evidence="2 3" key="1">
    <citation type="submission" date="2020-01" db="EMBL/GenBank/DDBJ databases">
        <title>Genome analysis of Anaerocolumna sp. CBA3638.</title>
        <authorList>
            <person name="Kim J."/>
            <person name="Roh S.W."/>
        </authorList>
    </citation>
    <scope>NUCLEOTIDE SEQUENCE [LARGE SCALE GENOMIC DNA]</scope>
    <source>
        <strain evidence="2 3">CBA3638</strain>
    </source>
</reference>
<gene>
    <name evidence="2" type="ORF">Ana3638_06990</name>
</gene>
<protein>
    <submittedName>
        <fullName evidence="2">Helix-turn-helix domain-containing protein</fullName>
    </submittedName>
</protein>
<keyword evidence="3" id="KW-1185">Reference proteome</keyword>
<dbReference type="Gene3D" id="1.25.40.10">
    <property type="entry name" value="Tetratricopeptide repeat domain"/>
    <property type="match status" value="1"/>
</dbReference>
<dbReference type="AlphaFoldDB" id="A0A6P1THB4"/>
<dbReference type="KEGG" id="anr:Ana3638_06990"/>
<evidence type="ECO:0000313" key="3">
    <source>
        <dbReference type="Proteomes" id="UP000464314"/>
    </source>
</evidence>
<proteinExistence type="predicted"/>
<evidence type="ECO:0000313" key="2">
    <source>
        <dbReference type="EMBL" id="QHQ60544.1"/>
    </source>
</evidence>
<evidence type="ECO:0000259" key="1">
    <source>
        <dbReference type="PROSITE" id="PS50943"/>
    </source>
</evidence>
<dbReference type="InterPro" id="IPR011990">
    <property type="entry name" value="TPR-like_helical_dom_sf"/>
</dbReference>
<dbReference type="SMART" id="SM00530">
    <property type="entry name" value="HTH_XRE"/>
    <property type="match status" value="1"/>
</dbReference>